<evidence type="ECO:0000256" key="7">
    <source>
        <dbReference type="ARBA" id="ARBA00023326"/>
    </source>
</evidence>
<dbReference type="PANTHER" id="PTHR31736">
    <property type="match status" value="1"/>
</dbReference>
<evidence type="ECO:0000256" key="6">
    <source>
        <dbReference type="ARBA" id="ARBA00023295"/>
    </source>
</evidence>
<keyword evidence="4" id="KW-0325">Glycoprotein</keyword>
<keyword evidence="7" id="KW-0624">Polysaccharide degradation</keyword>
<comment type="function">
    <text evidence="8">Pectinolytic enzyme involved in the degradation of xylogalacturonan (xga), a galacturonan backbone heavily substituted with xylose, and which is one important component of the hairy regions of pectin. Activity requires a galacturonic acid backbone substituted with xylose.</text>
</comment>
<sequence>MTSPLSRRSTLQAAGVLAVAGLANSVAGTAQAATATSAATSDETARDIVVTHPALPSVPVNNSFTVKVRRVGGSWQRVGVHLAKLALIDPVTGSNRAQNSSWAAFDFSGTVEVEVTYNPGGAGKFRVRPDSYGITPEVLGSTARFTLDRPRNVVVQVDDKIFDCLHLLANPVEQIPPAEGDKHVMYFGPGLHTTPDRLLKVPSNTTVYLAPGAVLTSQVIFENVENSRLTGRGVLYNSPNGALFVRKTENVTIDGVTILNPRYENIRVAESQNLTIKNLRAFSHQGWGDGIQLYCSENVTIDGCFLRTSDDSIALYTHRWDFYGDTRNITVRNCSLWADVAHPINIGVHGNSDTPEMLENLNFENIDILDHREPQVTYQGAIAFMVGDSNLVRDVRFDNIRVEDFRWGQLVHMRVEYNPKYNTSAGRGIESVYIKDLGYNGKNADLSVMMGLGEDRLVKDVTFENLRVNGRVIADSTGKPRWYLASDGVPMLVNEYVQNLRFLTTEEAAAL</sequence>
<evidence type="ECO:0000256" key="8">
    <source>
        <dbReference type="ARBA" id="ARBA00037278"/>
    </source>
</evidence>
<dbReference type="PANTHER" id="PTHR31736:SF9">
    <property type="entry name" value="ENDO-XYLOGALACTURONAN HYDROLASE A-RELATED"/>
    <property type="match status" value="1"/>
</dbReference>
<feature type="signal peptide" evidence="10">
    <location>
        <begin position="1"/>
        <end position="32"/>
    </location>
</feature>
<dbReference type="GO" id="GO:0004650">
    <property type="term" value="F:polygalacturonase activity"/>
    <property type="evidence" value="ECO:0007669"/>
    <property type="project" value="InterPro"/>
</dbReference>
<evidence type="ECO:0000256" key="2">
    <source>
        <dbReference type="ARBA" id="ARBA00022737"/>
    </source>
</evidence>
<evidence type="ECO:0000313" key="11">
    <source>
        <dbReference type="EMBL" id="KUM80055.1"/>
    </source>
</evidence>
<name>A0A124H655_9ACTN</name>
<evidence type="ECO:0000256" key="10">
    <source>
        <dbReference type="SAM" id="SignalP"/>
    </source>
</evidence>
<dbReference type="Proteomes" id="UP000054024">
    <property type="component" value="Unassembled WGS sequence"/>
</dbReference>
<proteinExistence type="inferred from homology"/>
<dbReference type="InterPro" id="IPR006311">
    <property type="entry name" value="TAT_signal"/>
</dbReference>
<evidence type="ECO:0000256" key="3">
    <source>
        <dbReference type="ARBA" id="ARBA00022801"/>
    </source>
</evidence>
<dbReference type="RefSeq" id="WP_062145807.1">
    <property type="nucleotide sequence ID" value="NZ_KQ947985.1"/>
</dbReference>
<dbReference type="SMART" id="SM00710">
    <property type="entry name" value="PbH1"/>
    <property type="match status" value="5"/>
</dbReference>
<feature type="chain" id="PRO_5007172955" evidence="10">
    <location>
        <begin position="33"/>
        <end position="511"/>
    </location>
</feature>
<keyword evidence="3 9" id="KW-0378">Hydrolase</keyword>
<dbReference type="SUPFAM" id="SSF51126">
    <property type="entry name" value="Pectin lyase-like"/>
    <property type="match status" value="1"/>
</dbReference>
<dbReference type="GO" id="GO:0000272">
    <property type="term" value="P:polysaccharide catabolic process"/>
    <property type="evidence" value="ECO:0007669"/>
    <property type="project" value="UniProtKB-KW"/>
</dbReference>
<keyword evidence="2" id="KW-0677">Repeat</keyword>
<evidence type="ECO:0000256" key="9">
    <source>
        <dbReference type="RuleBase" id="RU361169"/>
    </source>
</evidence>
<keyword evidence="6 9" id="KW-0326">Glycosidase</keyword>
<dbReference type="PROSITE" id="PS51318">
    <property type="entry name" value="TAT"/>
    <property type="match status" value="1"/>
</dbReference>
<evidence type="ECO:0000313" key="12">
    <source>
        <dbReference type="Proteomes" id="UP000054024"/>
    </source>
</evidence>
<dbReference type="AlphaFoldDB" id="A0A124H655"/>
<dbReference type="InterPro" id="IPR000743">
    <property type="entry name" value="Glyco_hydro_28"/>
</dbReference>
<evidence type="ECO:0000256" key="1">
    <source>
        <dbReference type="ARBA" id="ARBA00008834"/>
    </source>
</evidence>
<reference evidence="11 12" key="1">
    <citation type="submission" date="2015-10" db="EMBL/GenBank/DDBJ databases">
        <title>Draft genome sequence of Streptomyces curacoi DSM 40107, type strain for the species Streptomyces curacoi.</title>
        <authorList>
            <person name="Ruckert C."/>
            <person name="Winkler A."/>
            <person name="Kalinowski J."/>
            <person name="Kampfer P."/>
            <person name="Glaeser S."/>
        </authorList>
    </citation>
    <scope>NUCLEOTIDE SEQUENCE [LARGE SCALE GENOMIC DNA]</scope>
    <source>
        <strain evidence="11 12">DSM 40107</strain>
    </source>
</reference>
<accession>A0A124H655</accession>
<dbReference type="InterPro" id="IPR012334">
    <property type="entry name" value="Pectin_lyas_fold"/>
</dbReference>
<dbReference type="STRING" id="146536.AQI70_07730"/>
<dbReference type="Pfam" id="PF00295">
    <property type="entry name" value="Glyco_hydro_28"/>
    <property type="match status" value="1"/>
</dbReference>
<dbReference type="Gene3D" id="2.160.20.10">
    <property type="entry name" value="Single-stranded right-handed beta-helix, Pectin lyase-like"/>
    <property type="match status" value="1"/>
</dbReference>
<organism evidence="11 12">
    <name type="scientific">Streptomyces curacoi</name>
    <dbReference type="NCBI Taxonomy" id="146536"/>
    <lineage>
        <taxon>Bacteria</taxon>
        <taxon>Bacillati</taxon>
        <taxon>Actinomycetota</taxon>
        <taxon>Actinomycetes</taxon>
        <taxon>Kitasatosporales</taxon>
        <taxon>Streptomycetaceae</taxon>
        <taxon>Streptomyces</taxon>
    </lineage>
</organism>
<keyword evidence="10" id="KW-0732">Signal</keyword>
<evidence type="ECO:0000256" key="5">
    <source>
        <dbReference type="ARBA" id="ARBA00023277"/>
    </source>
</evidence>
<dbReference type="InterPro" id="IPR011050">
    <property type="entry name" value="Pectin_lyase_fold/virulence"/>
</dbReference>
<dbReference type="OrthoDB" id="9795222at2"/>
<protein>
    <submittedName>
        <fullName evidence="11">Endo-polygalacturonase</fullName>
    </submittedName>
</protein>
<comment type="caution">
    <text evidence="11">The sequence shown here is derived from an EMBL/GenBank/DDBJ whole genome shotgun (WGS) entry which is preliminary data.</text>
</comment>
<dbReference type="InterPro" id="IPR006626">
    <property type="entry name" value="PbH1"/>
</dbReference>
<keyword evidence="5" id="KW-0119">Carbohydrate metabolism</keyword>
<comment type="similarity">
    <text evidence="1 9">Belongs to the glycosyl hydrolase 28 family.</text>
</comment>
<keyword evidence="12" id="KW-1185">Reference proteome</keyword>
<evidence type="ECO:0000256" key="4">
    <source>
        <dbReference type="ARBA" id="ARBA00023180"/>
    </source>
</evidence>
<gene>
    <name evidence="11" type="ORF">AQI70_07730</name>
</gene>
<dbReference type="EMBL" id="LMWJ01000004">
    <property type="protein sequence ID" value="KUM80055.1"/>
    <property type="molecule type" value="Genomic_DNA"/>
</dbReference>